<dbReference type="STRING" id="314265.R2601_21296"/>
<evidence type="ECO:0000313" key="2">
    <source>
        <dbReference type="EMBL" id="EAU47389.1"/>
    </source>
</evidence>
<dbReference type="RefSeq" id="WP_007799218.1">
    <property type="nucleotide sequence ID" value="NZ_DS022276.1"/>
</dbReference>
<dbReference type="eggNOG" id="ENOG5032ZNG">
    <property type="taxonomic scope" value="Bacteria"/>
</dbReference>
<keyword evidence="1" id="KW-1133">Transmembrane helix</keyword>
<dbReference type="Proteomes" id="UP000006230">
    <property type="component" value="Unassembled WGS sequence"/>
</dbReference>
<comment type="caution">
    <text evidence="2">The sequence shown here is derived from an EMBL/GenBank/DDBJ whole genome shotgun (WGS) entry which is preliminary data.</text>
</comment>
<organism evidence="2 3">
    <name type="scientific">Salipiger bermudensis (strain DSM 26914 / JCM 13377 / KCTC 12554 / HTCC2601)</name>
    <name type="common">Pelagibaca bermudensis</name>
    <dbReference type="NCBI Taxonomy" id="314265"/>
    <lineage>
        <taxon>Bacteria</taxon>
        <taxon>Pseudomonadati</taxon>
        <taxon>Pseudomonadota</taxon>
        <taxon>Alphaproteobacteria</taxon>
        <taxon>Rhodobacterales</taxon>
        <taxon>Roseobacteraceae</taxon>
        <taxon>Salipiger</taxon>
    </lineage>
</organism>
<dbReference type="AlphaFoldDB" id="Q0FSY0"/>
<keyword evidence="3" id="KW-1185">Reference proteome</keyword>
<keyword evidence="1" id="KW-0812">Transmembrane</keyword>
<sequence length="126" mass="14114">MSMDGAQETKAAVGRLDRLFESRLKLTRGDFDARAAKARRRLPHKLRKDLTRILEARRFADHPKLARTLDAPSIRAAAGRLERHLNAVDLADQRKGRILGVLASIMAGIIVVVALVVIVLRWRGFI</sequence>
<accession>Q0FSY0</accession>
<keyword evidence="1" id="KW-0472">Membrane</keyword>
<name>Q0FSY0_SALBH</name>
<proteinExistence type="predicted"/>
<protein>
    <submittedName>
        <fullName evidence="2">Uncharacterized protein</fullName>
    </submittedName>
</protein>
<gene>
    <name evidence="2" type="ORF">R2601_21296</name>
</gene>
<dbReference type="EMBL" id="AATQ01000007">
    <property type="protein sequence ID" value="EAU47389.1"/>
    <property type="molecule type" value="Genomic_DNA"/>
</dbReference>
<feature type="transmembrane region" description="Helical" evidence="1">
    <location>
        <begin position="98"/>
        <end position="120"/>
    </location>
</feature>
<evidence type="ECO:0000313" key="3">
    <source>
        <dbReference type="Proteomes" id="UP000006230"/>
    </source>
</evidence>
<evidence type="ECO:0000256" key="1">
    <source>
        <dbReference type="SAM" id="Phobius"/>
    </source>
</evidence>
<reference evidence="2 3" key="1">
    <citation type="journal article" date="2010" name="J. Bacteriol.">
        <title>Genome sequences of Pelagibaca bermudensis HTCC2601T and Maritimibacter alkaliphilus HTCC2654T, the type strains of two marine Roseobacter genera.</title>
        <authorList>
            <person name="Thrash J.C."/>
            <person name="Cho J.C."/>
            <person name="Ferriera S."/>
            <person name="Johnson J."/>
            <person name="Vergin K.L."/>
            <person name="Giovannoni S.J."/>
        </authorList>
    </citation>
    <scope>NUCLEOTIDE SEQUENCE [LARGE SCALE GENOMIC DNA]</scope>
    <source>
        <strain evidence="3">DSM 26914 / JCM 13377 / KCTC 12554 / HTCC2601</strain>
    </source>
</reference>
<dbReference type="HOGENOM" id="CLU_140218_1_0_5"/>
<dbReference type="OrthoDB" id="7874312at2"/>